<sequence length="157" mass="17653">MNSIRFAMLPLLALMVLLTACAHMERVVKAPEVVLKEIRLDALSLQRQRFSVDLLVSNPNDFRMNIRELSYHLTLEGVDLTRGVFDQGLDLAAGASDQVTVAIETDLLQTGQGLLSWFRDPGDTMAYRVEGVVRPARVWMGEIPYRHSGEVDFRTAH</sequence>
<feature type="domain" description="Late embryogenesis abundant protein LEA-2 subgroup" evidence="2">
    <location>
        <begin position="54"/>
        <end position="144"/>
    </location>
</feature>
<dbReference type="Gene3D" id="2.60.40.1820">
    <property type="match status" value="1"/>
</dbReference>
<name>A0ABT1G8Q6_9GAMM</name>
<reference evidence="3 4" key="1">
    <citation type="submission" date="2022-03" db="EMBL/GenBank/DDBJ databases">
        <title>Genomic Encyclopedia of Type Strains, Phase III (KMG-III): the genomes of soil and plant-associated and newly described type strains.</title>
        <authorList>
            <person name="Whitman W."/>
        </authorList>
    </citation>
    <scope>NUCLEOTIDE SEQUENCE [LARGE SCALE GENOMIC DNA]</scope>
    <source>
        <strain evidence="3 4">BSker1</strain>
    </source>
</reference>
<protein>
    <submittedName>
        <fullName evidence="3">LEA14-like dessication related protein</fullName>
    </submittedName>
</protein>
<dbReference type="EMBL" id="JALJYF010000002">
    <property type="protein sequence ID" value="MCP1727700.1"/>
    <property type="molecule type" value="Genomic_DNA"/>
</dbReference>
<evidence type="ECO:0000313" key="3">
    <source>
        <dbReference type="EMBL" id="MCP1727700.1"/>
    </source>
</evidence>
<accession>A0ABT1G8Q6</accession>
<dbReference type="RefSeq" id="WP_253448335.1">
    <property type="nucleotide sequence ID" value="NZ_JALJYF010000002.1"/>
</dbReference>
<proteinExistence type="predicted"/>
<dbReference type="PROSITE" id="PS51257">
    <property type="entry name" value="PROKAR_LIPOPROTEIN"/>
    <property type="match status" value="1"/>
</dbReference>
<evidence type="ECO:0000259" key="2">
    <source>
        <dbReference type="Pfam" id="PF03168"/>
    </source>
</evidence>
<feature type="chain" id="PRO_5045446160" evidence="1">
    <location>
        <begin position="23"/>
        <end position="157"/>
    </location>
</feature>
<keyword evidence="4" id="KW-1185">Reference proteome</keyword>
<feature type="signal peptide" evidence="1">
    <location>
        <begin position="1"/>
        <end position="22"/>
    </location>
</feature>
<comment type="caution">
    <text evidence="3">The sequence shown here is derived from an EMBL/GenBank/DDBJ whole genome shotgun (WGS) entry which is preliminary data.</text>
</comment>
<evidence type="ECO:0000256" key="1">
    <source>
        <dbReference type="SAM" id="SignalP"/>
    </source>
</evidence>
<keyword evidence="1" id="KW-0732">Signal</keyword>
<dbReference type="Proteomes" id="UP001523550">
    <property type="component" value="Unassembled WGS sequence"/>
</dbReference>
<dbReference type="Pfam" id="PF03168">
    <property type="entry name" value="LEA_2"/>
    <property type="match status" value="1"/>
</dbReference>
<gene>
    <name evidence="3" type="ORF">J2T60_001700</name>
</gene>
<dbReference type="SUPFAM" id="SSF117070">
    <property type="entry name" value="LEA14-like"/>
    <property type="match status" value="1"/>
</dbReference>
<organism evidence="3 4">
    <name type="scientific">Natronospira proteinivora</name>
    <dbReference type="NCBI Taxonomy" id="1807133"/>
    <lineage>
        <taxon>Bacteria</taxon>
        <taxon>Pseudomonadati</taxon>
        <taxon>Pseudomonadota</taxon>
        <taxon>Gammaproteobacteria</taxon>
        <taxon>Natronospirales</taxon>
        <taxon>Natronospiraceae</taxon>
        <taxon>Natronospira</taxon>
    </lineage>
</organism>
<dbReference type="InterPro" id="IPR004864">
    <property type="entry name" value="LEA_2"/>
</dbReference>
<evidence type="ECO:0000313" key="4">
    <source>
        <dbReference type="Proteomes" id="UP001523550"/>
    </source>
</evidence>